<protein>
    <submittedName>
        <fullName evidence="2">Uncharacterized protein</fullName>
    </submittedName>
</protein>
<organism evidence="2 3">
    <name type="scientific">Mortierella alpina</name>
    <name type="common">Oleaginous fungus</name>
    <name type="synonym">Mortierella renispora</name>
    <dbReference type="NCBI Taxonomy" id="64518"/>
    <lineage>
        <taxon>Eukaryota</taxon>
        <taxon>Fungi</taxon>
        <taxon>Fungi incertae sedis</taxon>
        <taxon>Mucoromycota</taxon>
        <taxon>Mortierellomycotina</taxon>
        <taxon>Mortierellomycetes</taxon>
        <taxon>Mortierellales</taxon>
        <taxon>Mortierellaceae</taxon>
        <taxon>Mortierella</taxon>
    </lineage>
</organism>
<evidence type="ECO:0000256" key="1">
    <source>
        <dbReference type="SAM" id="MobiDB-lite"/>
    </source>
</evidence>
<comment type="caution">
    <text evidence="2">The sequence shown here is derived from an EMBL/GenBank/DDBJ whole genome shotgun (WGS) entry which is preliminary data.</text>
</comment>
<feature type="compositionally biased region" description="Basic and acidic residues" evidence="1">
    <location>
        <begin position="59"/>
        <end position="78"/>
    </location>
</feature>
<dbReference type="EMBL" id="JAIFTL010000132">
    <property type="protein sequence ID" value="KAG9322721.1"/>
    <property type="molecule type" value="Genomic_DNA"/>
</dbReference>
<feature type="region of interest" description="Disordered" evidence="1">
    <location>
        <begin position="55"/>
        <end position="78"/>
    </location>
</feature>
<evidence type="ECO:0000313" key="2">
    <source>
        <dbReference type="EMBL" id="KAG9322721.1"/>
    </source>
</evidence>
<dbReference type="AlphaFoldDB" id="A0A9P8A5C0"/>
<proteinExistence type="predicted"/>
<dbReference type="Proteomes" id="UP000717515">
    <property type="component" value="Unassembled WGS sequence"/>
</dbReference>
<reference evidence="2" key="1">
    <citation type="submission" date="2021-07" db="EMBL/GenBank/DDBJ databases">
        <title>Draft genome of Mortierella alpina, strain LL118, isolated from an aspen leaf litter sample.</title>
        <authorList>
            <person name="Yang S."/>
            <person name="Vinatzer B.A."/>
        </authorList>
    </citation>
    <scope>NUCLEOTIDE SEQUENCE</scope>
    <source>
        <strain evidence="2">LL118</strain>
    </source>
</reference>
<sequence length="78" mass="9132">MRGSFEVYVLPIKPIRVKRQQHQKEYANFLNIADNCVTPLMDVVVCFEDDLGFYSENSDGFKNDPRNPHFTGKKEEKH</sequence>
<evidence type="ECO:0000313" key="3">
    <source>
        <dbReference type="Proteomes" id="UP000717515"/>
    </source>
</evidence>
<name>A0A9P8A5C0_MORAP</name>
<gene>
    <name evidence="2" type="ORF">KVV02_005409</name>
</gene>
<accession>A0A9P8A5C0</accession>